<dbReference type="Gene3D" id="3.40.710.10">
    <property type="entry name" value="DD-peptidase/beta-lactamase superfamily"/>
    <property type="match status" value="1"/>
</dbReference>
<name>A0A183AZF0_9TREM</name>
<dbReference type="InterPro" id="IPR052907">
    <property type="entry name" value="Beta-lactamase/esterase"/>
</dbReference>
<reference evidence="1 2" key="2">
    <citation type="submission" date="2018-11" db="EMBL/GenBank/DDBJ databases">
        <authorList>
            <consortium name="Pathogen Informatics"/>
        </authorList>
    </citation>
    <scope>NUCLEOTIDE SEQUENCE [LARGE SCALE GENOMIC DNA]</scope>
    <source>
        <strain evidence="1 2">Egypt</strain>
    </source>
</reference>
<dbReference type="OrthoDB" id="5946976at2759"/>
<protein>
    <submittedName>
        <fullName evidence="3">Beta-lactamase domain-containing protein</fullName>
    </submittedName>
</protein>
<gene>
    <name evidence="1" type="ORF">ECPE_LOCUS12336</name>
</gene>
<dbReference type="InterPro" id="IPR012338">
    <property type="entry name" value="Beta-lactam/transpept-like"/>
</dbReference>
<sequence>MFVSPMKLRLNLNPDLLEVPLASSHLFTNARALARLFTVLLPSGENKTVPGTNQSTSSQHLFHSDTVKQLLQVHPDSGSHRPEFDLVLQRYVQFTTFGLMVTESPEKTPLFGMWDDIMGQVVFIDPHRQITLAYTTNHAHGRSLKRDYILHDLIKAVYTCLYTETNYPKP</sequence>
<evidence type="ECO:0000313" key="1">
    <source>
        <dbReference type="EMBL" id="VDP89608.1"/>
    </source>
</evidence>
<organism evidence="3">
    <name type="scientific">Echinostoma caproni</name>
    <dbReference type="NCBI Taxonomy" id="27848"/>
    <lineage>
        <taxon>Eukaryota</taxon>
        <taxon>Metazoa</taxon>
        <taxon>Spiralia</taxon>
        <taxon>Lophotrochozoa</taxon>
        <taxon>Platyhelminthes</taxon>
        <taxon>Trematoda</taxon>
        <taxon>Digenea</taxon>
        <taxon>Plagiorchiida</taxon>
        <taxon>Echinostomata</taxon>
        <taxon>Echinostomatoidea</taxon>
        <taxon>Echinostomatidae</taxon>
        <taxon>Echinostoma</taxon>
    </lineage>
</organism>
<dbReference type="EMBL" id="UZAN01052659">
    <property type="protein sequence ID" value="VDP89608.1"/>
    <property type="molecule type" value="Genomic_DNA"/>
</dbReference>
<dbReference type="WBParaSite" id="ECPE_0001237101-mRNA-1">
    <property type="protein sequence ID" value="ECPE_0001237101-mRNA-1"/>
    <property type="gene ID" value="ECPE_0001237101"/>
</dbReference>
<dbReference type="PANTHER" id="PTHR43319:SF3">
    <property type="entry name" value="BETA-LACTAMASE-RELATED DOMAIN-CONTAINING PROTEIN"/>
    <property type="match status" value="1"/>
</dbReference>
<evidence type="ECO:0000313" key="3">
    <source>
        <dbReference type="WBParaSite" id="ECPE_0001237101-mRNA-1"/>
    </source>
</evidence>
<accession>A0A183AZF0</accession>
<keyword evidence="2" id="KW-1185">Reference proteome</keyword>
<dbReference type="PANTHER" id="PTHR43319">
    <property type="entry name" value="BETA-LACTAMASE-RELATED"/>
    <property type="match status" value="1"/>
</dbReference>
<dbReference type="Proteomes" id="UP000272942">
    <property type="component" value="Unassembled WGS sequence"/>
</dbReference>
<reference evidence="3" key="1">
    <citation type="submission" date="2016-06" db="UniProtKB">
        <authorList>
            <consortium name="WormBaseParasite"/>
        </authorList>
    </citation>
    <scope>IDENTIFICATION</scope>
</reference>
<proteinExistence type="predicted"/>
<dbReference type="SUPFAM" id="SSF56601">
    <property type="entry name" value="beta-lactamase/transpeptidase-like"/>
    <property type="match status" value="1"/>
</dbReference>
<evidence type="ECO:0000313" key="2">
    <source>
        <dbReference type="Proteomes" id="UP000272942"/>
    </source>
</evidence>
<dbReference type="AlphaFoldDB" id="A0A183AZF0"/>